<dbReference type="OrthoDB" id="102442at2759"/>
<dbReference type="GO" id="GO:0005200">
    <property type="term" value="F:structural constituent of cytoskeleton"/>
    <property type="evidence" value="ECO:0007669"/>
    <property type="project" value="TreeGrafter"/>
</dbReference>
<evidence type="ECO:0000313" key="10">
    <source>
        <dbReference type="EMBL" id="OWF48530.1"/>
    </source>
</evidence>
<evidence type="ECO:0000259" key="9">
    <source>
        <dbReference type="PROSITE" id="PS51842"/>
    </source>
</evidence>
<feature type="region of interest" description="Disordered" evidence="7">
    <location>
        <begin position="1"/>
        <end position="47"/>
    </location>
</feature>
<dbReference type="PROSITE" id="PS51842">
    <property type="entry name" value="IF_ROD_2"/>
    <property type="match status" value="1"/>
</dbReference>
<reference evidence="10 11" key="1">
    <citation type="journal article" date="2017" name="Nat. Ecol. Evol.">
        <title>Scallop genome provides insights into evolution of bilaterian karyotype and development.</title>
        <authorList>
            <person name="Wang S."/>
            <person name="Zhang J."/>
            <person name="Jiao W."/>
            <person name="Li J."/>
            <person name="Xun X."/>
            <person name="Sun Y."/>
            <person name="Guo X."/>
            <person name="Huan P."/>
            <person name="Dong B."/>
            <person name="Zhang L."/>
            <person name="Hu X."/>
            <person name="Sun X."/>
            <person name="Wang J."/>
            <person name="Zhao C."/>
            <person name="Wang Y."/>
            <person name="Wang D."/>
            <person name="Huang X."/>
            <person name="Wang R."/>
            <person name="Lv J."/>
            <person name="Li Y."/>
            <person name="Zhang Z."/>
            <person name="Liu B."/>
            <person name="Lu W."/>
            <person name="Hui Y."/>
            <person name="Liang J."/>
            <person name="Zhou Z."/>
            <person name="Hou R."/>
            <person name="Li X."/>
            <person name="Liu Y."/>
            <person name="Li H."/>
            <person name="Ning X."/>
            <person name="Lin Y."/>
            <person name="Zhao L."/>
            <person name="Xing Q."/>
            <person name="Dou J."/>
            <person name="Li Y."/>
            <person name="Mao J."/>
            <person name="Guo H."/>
            <person name="Dou H."/>
            <person name="Li T."/>
            <person name="Mu C."/>
            <person name="Jiang W."/>
            <person name="Fu Q."/>
            <person name="Fu X."/>
            <person name="Miao Y."/>
            <person name="Liu J."/>
            <person name="Yu Q."/>
            <person name="Li R."/>
            <person name="Liao H."/>
            <person name="Li X."/>
            <person name="Kong Y."/>
            <person name="Jiang Z."/>
            <person name="Chourrout D."/>
            <person name="Li R."/>
            <person name="Bao Z."/>
        </authorList>
    </citation>
    <scope>NUCLEOTIDE SEQUENCE [LARGE SCALE GENOMIC DNA]</scope>
    <source>
        <strain evidence="10 11">PY_sf001</strain>
    </source>
</reference>
<comment type="caution">
    <text evidence="10">The sequence shown here is derived from an EMBL/GenBank/DDBJ whole genome shotgun (WGS) entry which is preliminary data.</text>
</comment>
<dbReference type="GO" id="GO:0090435">
    <property type="term" value="P:protein localization to nuclear envelope"/>
    <property type="evidence" value="ECO:0007669"/>
    <property type="project" value="TreeGrafter"/>
</dbReference>
<dbReference type="SUPFAM" id="SSF74853">
    <property type="entry name" value="Lamin A/C globular tail domain"/>
    <property type="match status" value="1"/>
</dbReference>
<evidence type="ECO:0000313" key="11">
    <source>
        <dbReference type="Proteomes" id="UP000242188"/>
    </source>
</evidence>
<evidence type="ECO:0000256" key="6">
    <source>
        <dbReference type="SAM" id="Coils"/>
    </source>
</evidence>
<dbReference type="PROSITE" id="PS00226">
    <property type="entry name" value="IF_ROD_1"/>
    <property type="match status" value="1"/>
</dbReference>
<evidence type="ECO:0000259" key="8">
    <source>
        <dbReference type="PROSITE" id="PS51841"/>
    </source>
</evidence>
<dbReference type="Proteomes" id="UP000242188">
    <property type="component" value="Unassembled WGS sequence"/>
</dbReference>
<dbReference type="Gene3D" id="2.60.40.1260">
    <property type="entry name" value="Lamin Tail domain"/>
    <property type="match status" value="1"/>
</dbReference>
<dbReference type="GO" id="GO:0005882">
    <property type="term" value="C:intermediate filament"/>
    <property type="evidence" value="ECO:0007669"/>
    <property type="project" value="UniProtKB-KW"/>
</dbReference>
<evidence type="ECO:0000256" key="7">
    <source>
        <dbReference type="SAM" id="MobiDB-lite"/>
    </source>
</evidence>
<name>A0A210QIG1_MIZYE</name>
<comment type="subcellular location">
    <subcellularLocation>
        <location evidence="1">Nucleus</location>
    </subcellularLocation>
</comment>
<sequence length="601" mass="68245">MASKTGTPTKSSKRTVTTTTYTQRSSDETPSTSSASPGRRVRSPSPARITRQIEKDQLLNLNDRLAAYIDRVRFLETENSRLTVQIKSVEETVNRDRSNIKAVFQTEIDDARRLLDETAKEKARLQIEVGKYKEESEDWKLKYHKKDRELRDSQNQNAALLKENADLENRATNAENQRKLLEKECNKLRSDLAALERQLATAKKQLEDETLLRVDLQNRIQSLKEDLSFKTQVYEQELNETRVKTTQEIEEVDSSVRMDYEAKLQDALQSLREEQDIQLREVRLEVESLYERKVGDVQSALDRSMNSSNMSSQDLLSSRKRLDEMSSELTRLRAENAAYISRITDLEAQLARDQEEFLSRLAMKDQEIGELRIILDEQTQEYADLLDVKVKLDNEIMAYRKLLEGEEERLNLSQSSSSSESTPGRSGARGAKRKRVALSDTVEEFSQSSSSSGFATTSSASGHVEIKETDGEGKFIKIYNTSDEDIAVGGWQLKHTAGKDDSEKSTLYKFHRSLLLRANQACTVWSSGMGQTHSPPSDLVMKTQQWVTDGDMKTVLVNSDGEEVASREMSKTLARSTQSFRTSRGFDDVDTGRGSDRCSIM</sequence>
<dbReference type="Gene3D" id="1.20.5.1160">
    <property type="entry name" value="Vasodilator-stimulated phosphoprotein"/>
    <property type="match status" value="2"/>
</dbReference>
<keyword evidence="4" id="KW-0539">Nucleus</keyword>
<dbReference type="SMART" id="SM01391">
    <property type="entry name" value="Filament"/>
    <property type="match status" value="1"/>
</dbReference>
<dbReference type="Pfam" id="PF00932">
    <property type="entry name" value="LTD"/>
    <property type="match status" value="1"/>
</dbReference>
<evidence type="ECO:0000256" key="1">
    <source>
        <dbReference type="ARBA" id="ARBA00004123"/>
    </source>
</evidence>
<keyword evidence="2 5" id="KW-0403">Intermediate filament</keyword>
<dbReference type="Pfam" id="PF00038">
    <property type="entry name" value="Filament"/>
    <property type="match status" value="1"/>
</dbReference>
<dbReference type="AlphaFoldDB" id="A0A210QIG1"/>
<proteinExistence type="inferred from homology"/>
<dbReference type="InterPro" id="IPR018039">
    <property type="entry name" value="IF_conserved"/>
</dbReference>
<feature type="compositionally biased region" description="Low complexity" evidence="7">
    <location>
        <begin position="413"/>
        <end position="429"/>
    </location>
</feature>
<feature type="region of interest" description="Disordered" evidence="7">
    <location>
        <begin position="409"/>
        <end position="466"/>
    </location>
</feature>
<dbReference type="PANTHER" id="PTHR45721">
    <property type="entry name" value="LAMIN DM0-RELATED"/>
    <property type="match status" value="1"/>
</dbReference>
<comment type="similarity">
    <text evidence="5">Belongs to the intermediate filament family.</text>
</comment>
<gene>
    <name evidence="10" type="ORF">KP79_PYT15528</name>
</gene>
<dbReference type="GO" id="GO:0051664">
    <property type="term" value="P:nuclear pore localization"/>
    <property type="evidence" value="ECO:0007669"/>
    <property type="project" value="TreeGrafter"/>
</dbReference>
<organism evidence="10 11">
    <name type="scientific">Mizuhopecten yessoensis</name>
    <name type="common">Japanese scallop</name>
    <name type="synonym">Patinopecten yessoensis</name>
    <dbReference type="NCBI Taxonomy" id="6573"/>
    <lineage>
        <taxon>Eukaryota</taxon>
        <taxon>Metazoa</taxon>
        <taxon>Spiralia</taxon>
        <taxon>Lophotrochozoa</taxon>
        <taxon>Mollusca</taxon>
        <taxon>Bivalvia</taxon>
        <taxon>Autobranchia</taxon>
        <taxon>Pteriomorphia</taxon>
        <taxon>Pectinida</taxon>
        <taxon>Pectinoidea</taxon>
        <taxon>Pectinidae</taxon>
        <taxon>Mizuhopecten</taxon>
    </lineage>
</organism>
<feature type="compositionally biased region" description="Low complexity" evidence="7">
    <location>
        <begin position="7"/>
        <end position="37"/>
    </location>
</feature>
<dbReference type="PANTHER" id="PTHR45721:SF11">
    <property type="entry name" value="LAMIN DM0-RELATED"/>
    <property type="match status" value="1"/>
</dbReference>
<dbReference type="PROSITE" id="PS51841">
    <property type="entry name" value="LTD"/>
    <property type="match status" value="1"/>
</dbReference>
<dbReference type="EMBL" id="NEDP02003507">
    <property type="protein sequence ID" value="OWF48530.1"/>
    <property type="molecule type" value="Genomic_DNA"/>
</dbReference>
<dbReference type="STRING" id="6573.A0A210QIG1"/>
<dbReference type="InterPro" id="IPR036415">
    <property type="entry name" value="Lamin_tail_dom_sf"/>
</dbReference>
<accession>A0A210QIG1</accession>
<evidence type="ECO:0000256" key="5">
    <source>
        <dbReference type="RuleBase" id="RU000685"/>
    </source>
</evidence>
<feature type="domain" description="IF rod" evidence="9">
    <location>
        <begin position="54"/>
        <end position="410"/>
    </location>
</feature>
<dbReference type="GO" id="GO:0005652">
    <property type="term" value="C:nuclear lamina"/>
    <property type="evidence" value="ECO:0007669"/>
    <property type="project" value="TreeGrafter"/>
</dbReference>
<keyword evidence="3 6" id="KW-0175">Coiled coil</keyword>
<dbReference type="GO" id="GO:0031507">
    <property type="term" value="P:heterochromatin formation"/>
    <property type="evidence" value="ECO:0007669"/>
    <property type="project" value="TreeGrafter"/>
</dbReference>
<protein>
    <submittedName>
        <fullName evidence="10">Lamin Dm0</fullName>
    </submittedName>
</protein>
<evidence type="ECO:0000256" key="2">
    <source>
        <dbReference type="ARBA" id="ARBA00022754"/>
    </source>
</evidence>
<evidence type="ECO:0000256" key="3">
    <source>
        <dbReference type="ARBA" id="ARBA00023054"/>
    </source>
</evidence>
<dbReference type="Gene3D" id="1.20.5.170">
    <property type="match status" value="1"/>
</dbReference>
<feature type="compositionally biased region" description="Low complexity" evidence="7">
    <location>
        <begin position="445"/>
        <end position="462"/>
    </location>
</feature>
<evidence type="ECO:0000256" key="4">
    <source>
        <dbReference type="ARBA" id="ARBA00023242"/>
    </source>
</evidence>
<dbReference type="SUPFAM" id="SSF90257">
    <property type="entry name" value="Myosin rod fragments"/>
    <property type="match status" value="1"/>
</dbReference>
<dbReference type="InterPro" id="IPR001322">
    <property type="entry name" value="Lamin_tail_dom"/>
</dbReference>
<dbReference type="GO" id="GO:0006998">
    <property type="term" value="P:nuclear envelope organization"/>
    <property type="evidence" value="ECO:0007669"/>
    <property type="project" value="TreeGrafter"/>
</dbReference>
<dbReference type="InterPro" id="IPR039008">
    <property type="entry name" value="IF_rod_dom"/>
</dbReference>
<keyword evidence="11" id="KW-1185">Reference proteome</keyword>
<feature type="coiled-coil region" evidence="6">
    <location>
        <begin position="257"/>
        <end position="409"/>
    </location>
</feature>
<feature type="coiled-coil region" evidence="6">
    <location>
        <begin position="58"/>
        <end position="226"/>
    </location>
</feature>
<dbReference type="SUPFAM" id="SSF64593">
    <property type="entry name" value="Intermediate filament protein, coiled coil region"/>
    <property type="match status" value="2"/>
</dbReference>
<feature type="domain" description="LTD" evidence="8">
    <location>
        <begin position="452"/>
        <end position="571"/>
    </location>
</feature>
<dbReference type="GO" id="GO:0007097">
    <property type="term" value="P:nuclear migration"/>
    <property type="evidence" value="ECO:0007669"/>
    <property type="project" value="TreeGrafter"/>
</dbReference>